<evidence type="ECO:0000313" key="3">
    <source>
        <dbReference type="Proteomes" id="UP001152622"/>
    </source>
</evidence>
<proteinExistence type="predicted"/>
<dbReference type="AlphaFoldDB" id="A0A9Q1JF90"/>
<dbReference type="Proteomes" id="UP001152622">
    <property type="component" value="Chromosome 1"/>
</dbReference>
<dbReference type="EMBL" id="JAINUF010000001">
    <property type="protein sequence ID" value="KAJ8383218.1"/>
    <property type="molecule type" value="Genomic_DNA"/>
</dbReference>
<evidence type="ECO:0000313" key="2">
    <source>
        <dbReference type="EMBL" id="KAJ8383218.1"/>
    </source>
</evidence>
<name>A0A9Q1JF90_SYNKA</name>
<gene>
    <name evidence="2" type="ORF">SKAU_G00039960</name>
</gene>
<sequence>MCPDKVVLRGPWFKEGPLFSLTEAGGRWDHSGGMSAVGTRAGGQKRTRRPSGGINGDSRAESHAVCFGGFVKDSGAGGVFAAVAALLRAAQREVGDRGTAPDLTLLERRSAAAVLEERGGNATPAGSHLPHQATGTTPPPHTRYGRDSRGRKPGVCSKGHQRSAHRNLQLQTGRVGAGPGRAAVPPGFRNNGHPAATARIPAQRSGRLTPRDSGLVENGAGPSPSPSQRPG</sequence>
<comment type="caution">
    <text evidence="2">The sequence shown here is derived from an EMBL/GenBank/DDBJ whole genome shotgun (WGS) entry which is preliminary data.</text>
</comment>
<keyword evidence="3" id="KW-1185">Reference proteome</keyword>
<reference evidence="2" key="1">
    <citation type="journal article" date="2023" name="Science">
        <title>Genome structures resolve the early diversification of teleost fishes.</title>
        <authorList>
            <person name="Parey E."/>
            <person name="Louis A."/>
            <person name="Montfort J."/>
            <person name="Bouchez O."/>
            <person name="Roques C."/>
            <person name="Iampietro C."/>
            <person name="Lluch J."/>
            <person name="Castinel A."/>
            <person name="Donnadieu C."/>
            <person name="Desvignes T."/>
            <person name="Floi Bucao C."/>
            <person name="Jouanno E."/>
            <person name="Wen M."/>
            <person name="Mejri S."/>
            <person name="Dirks R."/>
            <person name="Jansen H."/>
            <person name="Henkel C."/>
            <person name="Chen W.J."/>
            <person name="Zahm M."/>
            <person name="Cabau C."/>
            <person name="Klopp C."/>
            <person name="Thompson A.W."/>
            <person name="Robinson-Rechavi M."/>
            <person name="Braasch I."/>
            <person name="Lecointre G."/>
            <person name="Bobe J."/>
            <person name="Postlethwait J.H."/>
            <person name="Berthelot C."/>
            <person name="Roest Crollius H."/>
            <person name="Guiguen Y."/>
        </authorList>
    </citation>
    <scope>NUCLEOTIDE SEQUENCE</scope>
    <source>
        <strain evidence="2">WJC10195</strain>
    </source>
</reference>
<organism evidence="2 3">
    <name type="scientific">Synaphobranchus kaupii</name>
    <name type="common">Kaup's arrowtooth eel</name>
    <dbReference type="NCBI Taxonomy" id="118154"/>
    <lineage>
        <taxon>Eukaryota</taxon>
        <taxon>Metazoa</taxon>
        <taxon>Chordata</taxon>
        <taxon>Craniata</taxon>
        <taxon>Vertebrata</taxon>
        <taxon>Euteleostomi</taxon>
        <taxon>Actinopterygii</taxon>
        <taxon>Neopterygii</taxon>
        <taxon>Teleostei</taxon>
        <taxon>Anguilliformes</taxon>
        <taxon>Synaphobranchidae</taxon>
        <taxon>Synaphobranchus</taxon>
    </lineage>
</organism>
<protein>
    <submittedName>
        <fullName evidence="2">Uncharacterized protein</fullName>
    </submittedName>
</protein>
<evidence type="ECO:0000256" key="1">
    <source>
        <dbReference type="SAM" id="MobiDB-lite"/>
    </source>
</evidence>
<feature type="region of interest" description="Disordered" evidence="1">
    <location>
        <begin position="117"/>
        <end position="231"/>
    </location>
</feature>
<accession>A0A9Q1JF90</accession>
<feature type="region of interest" description="Disordered" evidence="1">
    <location>
        <begin position="33"/>
        <end position="59"/>
    </location>
</feature>